<evidence type="ECO:0000313" key="2">
    <source>
        <dbReference type="EMBL" id="EBV4974498.1"/>
    </source>
</evidence>
<reference evidence="2" key="1">
    <citation type="submission" date="2018-06" db="EMBL/GenBank/DDBJ databases">
        <authorList>
            <person name="Ashton P.M."/>
            <person name="Dallman T."/>
            <person name="Nair S."/>
            <person name="De Pinna E."/>
            <person name="Peters T."/>
            <person name="Grant K."/>
        </authorList>
    </citation>
    <scope>NUCLEOTIDE SEQUENCE</scope>
    <source>
        <strain evidence="2">452352</strain>
    </source>
</reference>
<organism evidence="2">
    <name type="scientific">Salmonella virchow</name>
    <dbReference type="NCBI Taxonomy" id="48409"/>
    <lineage>
        <taxon>Bacteria</taxon>
        <taxon>Pseudomonadati</taxon>
        <taxon>Pseudomonadota</taxon>
        <taxon>Gammaproteobacteria</taxon>
        <taxon>Enterobacterales</taxon>
        <taxon>Enterobacteriaceae</taxon>
        <taxon>Salmonella</taxon>
    </lineage>
</organism>
<gene>
    <name evidence="2" type="ORF">DO613_24155</name>
</gene>
<keyword evidence="1" id="KW-0472">Membrane</keyword>
<comment type="caution">
    <text evidence="2">The sequence shown here is derived from an EMBL/GenBank/DDBJ whole genome shotgun (WGS) entry which is preliminary data.</text>
</comment>
<dbReference type="AlphaFoldDB" id="A0A5H5UST8"/>
<proteinExistence type="predicted"/>
<evidence type="ECO:0000256" key="1">
    <source>
        <dbReference type="SAM" id="Phobius"/>
    </source>
</evidence>
<keyword evidence="1" id="KW-0812">Transmembrane</keyword>
<accession>A0A5H5UST8</accession>
<protein>
    <submittedName>
        <fullName evidence="2">Uncharacterized protein</fullName>
    </submittedName>
</protein>
<dbReference type="EMBL" id="AAHFKP010000033">
    <property type="protein sequence ID" value="EBV4974498.1"/>
    <property type="molecule type" value="Genomic_DNA"/>
</dbReference>
<sequence length="68" mass="8022">MVFPLIYLLLQIARILNKSIWKVFIYAVRTLKGGLFFNMIKSVLLMLVFICLLFCYLLAECSVYLLFH</sequence>
<name>A0A5H5UST8_SALVI</name>
<feature type="transmembrane region" description="Helical" evidence="1">
    <location>
        <begin position="43"/>
        <end position="67"/>
    </location>
</feature>
<keyword evidence="1" id="KW-1133">Transmembrane helix</keyword>